<feature type="region of interest" description="Disordered" evidence="1">
    <location>
        <begin position="25"/>
        <end position="58"/>
    </location>
</feature>
<proteinExistence type="predicted"/>
<dbReference type="AlphaFoldDB" id="A0A8H6K0V7"/>
<evidence type="ECO:0000313" key="2">
    <source>
        <dbReference type="EMBL" id="KAF6822987.1"/>
    </source>
</evidence>
<evidence type="ECO:0000313" key="3">
    <source>
        <dbReference type="Proteomes" id="UP000654918"/>
    </source>
</evidence>
<dbReference type="EMBL" id="WIGO01000223">
    <property type="protein sequence ID" value="KAF6822987.1"/>
    <property type="molecule type" value="Genomic_DNA"/>
</dbReference>
<dbReference type="Proteomes" id="UP000654918">
    <property type="component" value="Unassembled WGS sequence"/>
</dbReference>
<accession>A0A8H6K0V7</accession>
<protein>
    <submittedName>
        <fullName evidence="2">Uncharacterized protein</fullName>
    </submittedName>
</protein>
<organism evidence="2 3">
    <name type="scientific">Colletotrichum plurivorum</name>
    <dbReference type="NCBI Taxonomy" id="2175906"/>
    <lineage>
        <taxon>Eukaryota</taxon>
        <taxon>Fungi</taxon>
        <taxon>Dikarya</taxon>
        <taxon>Ascomycota</taxon>
        <taxon>Pezizomycotina</taxon>
        <taxon>Sordariomycetes</taxon>
        <taxon>Hypocreomycetidae</taxon>
        <taxon>Glomerellales</taxon>
        <taxon>Glomerellaceae</taxon>
        <taxon>Colletotrichum</taxon>
        <taxon>Colletotrichum orchidearum species complex</taxon>
    </lineage>
</organism>
<sequence>MGMSKMNIASSAARAVQVSFDARTQVNRCQTGYPKPRDERVPPSSQLSGPGPRSGVAAAAVDRGRWTMDYGPWTMAHIIGKSPGPQIRVLLQWYKGGLGGV</sequence>
<reference evidence="2" key="1">
    <citation type="journal article" date="2020" name="Phytopathology">
        <title>Genome Sequence Resources of Colletotrichum truncatum, C. plurivorum, C. musicola, and C. sojae: Four Species Pathogenic to Soybean (Glycine max).</title>
        <authorList>
            <person name="Rogerio F."/>
            <person name="Boufleur T.R."/>
            <person name="Ciampi-Guillardi M."/>
            <person name="Sukno S.A."/>
            <person name="Thon M.R."/>
            <person name="Massola Junior N.S."/>
            <person name="Baroncelli R."/>
        </authorList>
    </citation>
    <scope>NUCLEOTIDE SEQUENCE</scope>
    <source>
        <strain evidence="2">LFN00145</strain>
    </source>
</reference>
<evidence type="ECO:0000256" key="1">
    <source>
        <dbReference type="SAM" id="MobiDB-lite"/>
    </source>
</evidence>
<keyword evidence="3" id="KW-1185">Reference proteome</keyword>
<name>A0A8H6K0V7_9PEZI</name>
<comment type="caution">
    <text evidence="2">The sequence shown here is derived from an EMBL/GenBank/DDBJ whole genome shotgun (WGS) entry which is preliminary data.</text>
</comment>
<gene>
    <name evidence="2" type="ORF">CPLU01_11668</name>
</gene>